<dbReference type="STRING" id="941907.SAMN06295910_1055"/>
<feature type="domain" description="RNA-binding S4" evidence="2">
    <location>
        <begin position="5"/>
        <end position="64"/>
    </location>
</feature>
<keyword evidence="4" id="KW-1185">Reference proteome</keyword>
<evidence type="ECO:0000313" key="4">
    <source>
        <dbReference type="Proteomes" id="UP000192934"/>
    </source>
</evidence>
<dbReference type="Pfam" id="PF01479">
    <property type="entry name" value="S4"/>
    <property type="match status" value="1"/>
</dbReference>
<dbReference type="Proteomes" id="UP000192934">
    <property type="component" value="Chromosome I"/>
</dbReference>
<dbReference type="PROSITE" id="PS50889">
    <property type="entry name" value="S4"/>
    <property type="match status" value="1"/>
</dbReference>
<accession>A0A1X7G362</accession>
<proteinExistence type="predicted"/>
<evidence type="ECO:0000259" key="2">
    <source>
        <dbReference type="SMART" id="SM00363"/>
    </source>
</evidence>
<dbReference type="SMART" id="SM00363">
    <property type="entry name" value="S4"/>
    <property type="match status" value="1"/>
</dbReference>
<dbReference type="InterPro" id="IPR036986">
    <property type="entry name" value="S4_RNA-bd_sf"/>
</dbReference>
<evidence type="ECO:0000313" key="3">
    <source>
        <dbReference type="EMBL" id="SMF63239.1"/>
    </source>
</evidence>
<dbReference type="InterPro" id="IPR002942">
    <property type="entry name" value="S4_RNA-bd"/>
</dbReference>
<protein>
    <submittedName>
        <fullName evidence="3">Ribosome-associated heat shock protein Hsp15</fullName>
    </submittedName>
</protein>
<dbReference type="EMBL" id="LT840185">
    <property type="protein sequence ID" value="SMF63239.1"/>
    <property type="molecule type" value="Genomic_DNA"/>
</dbReference>
<reference evidence="4" key="1">
    <citation type="submission" date="2017-04" db="EMBL/GenBank/DDBJ databases">
        <authorList>
            <person name="Varghese N."/>
            <person name="Submissions S."/>
        </authorList>
    </citation>
    <scope>NUCLEOTIDE SEQUENCE [LARGE SCALE GENOMIC DNA]</scope>
    <source>
        <strain evidence="4">Dd16</strain>
    </source>
</reference>
<name>A0A1X7G362_9SPHN</name>
<sequence>MAETLRLDKFLWFARIVKTRALAQAMAEAGRIRMDGRILDRAHAPVRSGDVLSFAQRGTVRVIRILALPDRRGPPDEARALYEAVSEQPLTSGGGQD</sequence>
<keyword evidence="3" id="KW-0346">Stress response</keyword>
<gene>
    <name evidence="3" type="ORF">SAMN06295910_1055</name>
</gene>
<organism evidence="3 4">
    <name type="scientific">Allosphingosinicella indica</name>
    <dbReference type="NCBI Taxonomy" id="941907"/>
    <lineage>
        <taxon>Bacteria</taxon>
        <taxon>Pseudomonadati</taxon>
        <taxon>Pseudomonadota</taxon>
        <taxon>Alphaproteobacteria</taxon>
        <taxon>Sphingomonadales</taxon>
        <taxon>Sphingomonadaceae</taxon>
        <taxon>Allosphingosinicella</taxon>
    </lineage>
</organism>
<evidence type="ECO:0000256" key="1">
    <source>
        <dbReference type="PROSITE-ProRule" id="PRU00182"/>
    </source>
</evidence>
<dbReference type="Gene3D" id="3.10.290.10">
    <property type="entry name" value="RNA-binding S4 domain"/>
    <property type="match status" value="1"/>
</dbReference>
<dbReference type="GO" id="GO:0003723">
    <property type="term" value="F:RNA binding"/>
    <property type="evidence" value="ECO:0007669"/>
    <property type="project" value="UniProtKB-KW"/>
</dbReference>
<dbReference type="RefSeq" id="WP_244552435.1">
    <property type="nucleotide sequence ID" value="NZ_LT840185.1"/>
</dbReference>
<dbReference type="SUPFAM" id="SSF55174">
    <property type="entry name" value="Alpha-L RNA-binding motif"/>
    <property type="match status" value="1"/>
</dbReference>
<keyword evidence="1" id="KW-0694">RNA-binding</keyword>
<dbReference type="CDD" id="cd00165">
    <property type="entry name" value="S4"/>
    <property type="match status" value="1"/>
</dbReference>
<dbReference type="AlphaFoldDB" id="A0A1X7G362"/>